<sequence length="103" mass="11494">MRVLLIVLMLAAGYAFALEDPTRPSGFSGSAPQSEPAREFSLASIFIGNNRRLAVIDGEARREGQAFEGVRIRRIYPDRVELVDQGRVRVLRLDPLPQVRSSQ</sequence>
<keyword evidence="1" id="KW-0732">Signal</keyword>
<evidence type="ECO:0000313" key="2">
    <source>
        <dbReference type="EMBL" id="ARM85531.1"/>
    </source>
</evidence>
<dbReference type="EMBL" id="CP020931">
    <property type="protein sequence ID" value="ARM85531.1"/>
    <property type="molecule type" value="Genomic_DNA"/>
</dbReference>
<dbReference type="Proteomes" id="UP000193100">
    <property type="component" value="Chromosome"/>
</dbReference>
<dbReference type="RefSeq" id="WP_085681645.1">
    <property type="nucleotide sequence ID" value="NZ_CP020931.1"/>
</dbReference>
<proteinExistence type="predicted"/>
<feature type="signal peptide" evidence="1">
    <location>
        <begin position="1"/>
        <end position="17"/>
    </location>
</feature>
<gene>
    <name evidence="2" type="ORF">MARSALSMR5_03498</name>
</gene>
<evidence type="ECO:0000313" key="3">
    <source>
        <dbReference type="Proteomes" id="UP000193100"/>
    </source>
</evidence>
<evidence type="ECO:0008006" key="4">
    <source>
        <dbReference type="Google" id="ProtNLM"/>
    </source>
</evidence>
<dbReference type="GeneID" id="77257420"/>
<accession>A0A1W6KDP2</accession>
<reference evidence="2 3" key="1">
    <citation type="submission" date="2017-04" db="EMBL/GenBank/DDBJ databases">
        <title>Genome Sequence of Marinobacter salarius strain SMR5 Isolated from a culture of the Diatom Skeletonema marinoi.</title>
        <authorList>
            <person name="Topel M."/>
            <person name="Pinder M.I.M."/>
            <person name="Johansson O.N."/>
            <person name="Kourtchenko O."/>
            <person name="Godhe A."/>
            <person name="Clarke A.K."/>
        </authorList>
    </citation>
    <scope>NUCLEOTIDE SEQUENCE [LARGE SCALE GENOMIC DNA]</scope>
    <source>
        <strain evidence="2 3">SMR5</strain>
    </source>
</reference>
<organism evidence="2 3">
    <name type="scientific">Marinobacter salarius</name>
    <dbReference type="NCBI Taxonomy" id="1420917"/>
    <lineage>
        <taxon>Bacteria</taxon>
        <taxon>Pseudomonadati</taxon>
        <taxon>Pseudomonadota</taxon>
        <taxon>Gammaproteobacteria</taxon>
        <taxon>Pseudomonadales</taxon>
        <taxon>Marinobacteraceae</taxon>
        <taxon>Marinobacter</taxon>
    </lineage>
</organism>
<dbReference type="AlphaFoldDB" id="A0A1W6KDP2"/>
<protein>
    <recommendedName>
        <fullName evidence="4">MSHA biogenesis protein MshK</fullName>
    </recommendedName>
</protein>
<evidence type="ECO:0000256" key="1">
    <source>
        <dbReference type="SAM" id="SignalP"/>
    </source>
</evidence>
<dbReference type="STRING" id="1420917.AU15_19225"/>
<feature type="chain" id="PRO_5012416187" description="MSHA biogenesis protein MshK" evidence="1">
    <location>
        <begin position="18"/>
        <end position="103"/>
    </location>
</feature>
<name>A0A1W6KDP2_9GAMM</name>